<dbReference type="PANTHER" id="PTHR48081">
    <property type="entry name" value="AB HYDROLASE SUPERFAMILY PROTEIN C4A8.06C"/>
    <property type="match status" value="1"/>
</dbReference>
<keyword evidence="1" id="KW-0378">Hydrolase</keyword>
<dbReference type="Proteomes" id="UP000586095">
    <property type="component" value="Unassembled WGS sequence"/>
</dbReference>
<accession>A0A852RHI2</accession>
<proteinExistence type="predicted"/>
<reference evidence="3 4" key="1">
    <citation type="submission" date="2020-07" db="EMBL/GenBank/DDBJ databases">
        <title>Sequencing the genomes of 1000 actinobacteria strains.</title>
        <authorList>
            <person name="Klenk H.-P."/>
        </authorList>
    </citation>
    <scope>NUCLEOTIDE SEQUENCE [LARGE SCALE GENOMIC DNA]</scope>
    <source>
        <strain evidence="3 4">DSM 17380</strain>
    </source>
</reference>
<dbReference type="Pfam" id="PF07859">
    <property type="entry name" value="Abhydrolase_3"/>
    <property type="match status" value="1"/>
</dbReference>
<comment type="caution">
    <text evidence="3">The sequence shown here is derived from an EMBL/GenBank/DDBJ whole genome shotgun (WGS) entry which is preliminary data.</text>
</comment>
<dbReference type="RefSeq" id="WP_185987973.1">
    <property type="nucleotide sequence ID" value="NZ_BAAALZ010000004.1"/>
</dbReference>
<dbReference type="SUPFAM" id="SSF53474">
    <property type="entry name" value="alpha/beta-Hydrolases"/>
    <property type="match status" value="1"/>
</dbReference>
<keyword evidence="4" id="KW-1185">Reference proteome</keyword>
<gene>
    <name evidence="3" type="ORF">BJ960_003113</name>
</gene>
<dbReference type="PANTHER" id="PTHR48081:SF8">
    <property type="entry name" value="ALPHA_BETA HYDROLASE FOLD-3 DOMAIN-CONTAINING PROTEIN-RELATED"/>
    <property type="match status" value="1"/>
</dbReference>
<organism evidence="3 4">
    <name type="scientific">Leucobacter aridicollis</name>
    <dbReference type="NCBI Taxonomy" id="283878"/>
    <lineage>
        <taxon>Bacteria</taxon>
        <taxon>Bacillati</taxon>
        <taxon>Actinomycetota</taxon>
        <taxon>Actinomycetes</taxon>
        <taxon>Micrococcales</taxon>
        <taxon>Microbacteriaceae</taxon>
        <taxon>Leucobacter</taxon>
    </lineage>
</organism>
<dbReference type="InterPro" id="IPR013094">
    <property type="entry name" value="AB_hydrolase_3"/>
</dbReference>
<dbReference type="EMBL" id="JACCBD010000001">
    <property type="protein sequence ID" value="NYD28310.1"/>
    <property type="molecule type" value="Genomic_DNA"/>
</dbReference>
<dbReference type="InterPro" id="IPR050300">
    <property type="entry name" value="GDXG_lipolytic_enzyme"/>
</dbReference>
<name>A0A852RHI2_9MICO</name>
<dbReference type="AlphaFoldDB" id="A0A852RHI2"/>
<feature type="domain" description="Alpha/beta hydrolase fold-3" evidence="2">
    <location>
        <begin position="90"/>
        <end position="280"/>
    </location>
</feature>
<dbReference type="Gene3D" id="3.40.50.1820">
    <property type="entry name" value="alpha/beta hydrolase"/>
    <property type="match status" value="1"/>
</dbReference>
<dbReference type="GO" id="GO:0016787">
    <property type="term" value="F:hydrolase activity"/>
    <property type="evidence" value="ECO:0007669"/>
    <property type="project" value="UniProtKB-KW"/>
</dbReference>
<sequence>MVRGSARVTADPARPAVAAELRAGLAELARREMPGIADASDIERYRAASAARAEPPETLRARWRLHAAERGEAVTVLTASRAPRPAALRVVFLHGGGLIAGTRYAGADLAGRFAEELELEVWTIEYPLAPAANFDAMIAAVLDVLRDATADGAPVVLAGQSAGGGLAAAAGLACRDAGVKLAGLLLACPMLDARDTVSAAQFADDASWDRRSNAVAWEAALSGSAAQPPGERADLAGLPPVFLDSGSAEVFRDSIVDFAGRLWAAGVSAELHVWDGAYHSSDFVTEDAEVSRAAHAARRSWLLRMSASAVS</sequence>
<evidence type="ECO:0000313" key="3">
    <source>
        <dbReference type="EMBL" id="NYD28310.1"/>
    </source>
</evidence>
<dbReference type="InterPro" id="IPR029058">
    <property type="entry name" value="AB_hydrolase_fold"/>
</dbReference>
<evidence type="ECO:0000313" key="4">
    <source>
        <dbReference type="Proteomes" id="UP000586095"/>
    </source>
</evidence>
<evidence type="ECO:0000256" key="1">
    <source>
        <dbReference type="ARBA" id="ARBA00022801"/>
    </source>
</evidence>
<protein>
    <submittedName>
        <fullName evidence="3">Acetyl esterase/lipase</fullName>
    </submittedName>
</protein>
<evidence type="ECO:0000259" key="2">
    <source>
        <dbReference type="Pfam" id="PF07859"/>
    </source>
</evidence>